<accession>A0ABV4HVZ2</accession>
<dbReference type="RefSeq" id="WP_370565926.1">
    <property type="nucleotide sequence ID" value="NZ_JBFWIB010000045.1"/>
</dbReference>
<dbReference type="Pfam" id="PF06037">
    <property type="entry name" value="DUF922"/>
    <property type="match status" value="1"/>
</dbReference>
<keyword evidence="1" id="KW-0645">Protease</keyword>
<dbReference type="EMBL" id="JBFWIC010000070">
    <property type="protein sequence ID" value="MEZ0476932.1"/>
    <property type="molecule type" value="Genomic_DNA"/>
</dbReference>
<dbReference type="InterPro" id="IPR010321">
    <property type="entry name" value="DUF922"/>
</dbReference>
<name>A0ABV4HVZ2_9GAMM</name>
<organism evidence="1 2">
    <name type="scientific">Luteimonas salinilitoris</name>
    <dbReference type="NCBI Taxonomy" id="3237697"/>
    <lineage>
        <taxon>Bacteria</taxon>
        <taxon>Pseudomonadati</taxon>
        <taxon>Pseudomonadota</taxon>
        <taxon>Gammaproteobacteria</taxon>
        <taxon>Lysobacterales</taxon>
        <taxon>Lysobacteraceae</taxon>
        <taxon>Luteimonas</taxon>
    </lineage>
</organism>
<gene>
    <name evidence="1" type="ORF">AB6713_20350</name>
</gene>
<dbReference type="Proteomes" id="UP001566331">
    <property type="component" value="Unassembled WGS sequence"/>
</dbReference>
<reference evidence="1 2" key="1">
    <citation type="submission" date="2024-07" db="EMBL/GenBank/DDBJ databases">
        <title>Luteimonas salilacus sp. nov., isolated from the shore soil of Salt Lake in Tibet of China.</title>
        <authorList>
            <person name="Zhang X."/>
            <person name="Li A."/>
        </authorList>
    </citation>
    <scope>NUCLEOTIDE SEQUENCE [LARGE SCALE GENOMIC DNA]</scope>
    <source>
        <strain evidence="1 2">B3-2-R+30</strain>
    </source>
</reference>
<evidence type="ECO:0000313" key="1">
    <source>
        <dbReference type="EMBL" id="MEZ0476932.1"/>
    </source>
</evidence>
<comment type="caution">
    <text evidence="1">The sequence shown here is derived from an EMBL/GenBank/DDBJ whole genome shotgun (WGS) entry which is preliminary data.</text>
</comment>
<proteinExistence type="predicted"/>
<keyword evidence="2" id="KW-1185">Reference proteome</keyword>
<dbReference type="GO" id="GO:0006508">
    <property type="term" value="P:proteolysis"/>
    <property type="evidence" value="ECO:0007669"/>
    <property type="project" value="UniProtKB-KW"/>
</dbReference>
<sequence>MKHVAICLFALFFWNELRASEPLNVEFYEVRGNNARDLRKELGDHGPVGDDGSRHHGYTKWHVDWTFQLIPSGKLCAIGSVETKLEVTMTLPKWNKPEGLLEDLTREWERYSTALRLHEDGHYNIAVSAAQEIERRLSGLTGTAGCKTLAEDINSKARAVIEEFRAKDLGYDVATEHGATQGARF</sequence>
<evidence type="ECO:0000313" key="2">
    <source>
        <dbReference type="Proteomes" id="UP001566331"/>
    </source>
</evidence>
<keyword evidence="1" id="KW-0378">Hydrolase</keyword>
<protein>
    <submittedName>
        <fullName evidence="1">DUF922 domain-containing Zn-dependent protease</fullName>
    </submittedName>
</protein>
<dbReference type="GO" id="GO:0008233">
    <property type="term" value="F:peptidase activity"/>
    <property type="evidence" value="ECO:0007669"/>
    <property type="project" value="UniProtKB-KW"/>
</dbReference>